<accession>A3ZYY6</accession>
<dbReference type="Proteomes" id="UP000004358">
    <property type="component" value="Unassembled WGS sequence"/>
</dbReference>
<dbReference type="eggNOG" id="ENOG502Z8YZ">
    <property type="taxonomic scope" value="Bacteria"/>
</dbReference>
<evidence type="ECO:0008006" key="3">
    <source>
        <dbReference type="Google" id="ProtNLM"/>
    </source>
</evidence>
<evidence type="ECO:0000313" key="2">
    <source>
        <dbReference type="Proteomes" id="UP000004358"/>
    </source>
</evidence>
<protein>
    <recommendedName>
        <fullName evidence="3">Cytochrome c domain-containing protein</fullName>
    </recommendedName>
</protein>
<dbReference type="STRING" id="314230.DSM3645_18481"/>
<reference evidence="1 2" key="1">
    <citation type="submission" date="2006-02" db="EMBL/GenBank/DDBJ databases">
        <authorList>
            <person name="Amann R."/>
            <person name="Ferriera S."/>
            <person name="Johnson J."/>
            <person name="Kravitz S."/>
            <person name="Halpern A."/>
            <person name="Remington K."/>
            <person name="Beeson K."/>
            <person name="Tran B."/>
            <person name="Rogers Y.-H."/>
            <person name="Friedman R."/>
            <person name="Venter J.C."/>
        </authorList>
    </citation>
    <scope>NUCLEOTIDE SEQUENCE [LARGE SCALE GENOMIC DNA]</scope>
    <source>
        <strain evidence="1 2">DSM 3645</strain>
    </source>
</reference>
<name>A3ZYY6_9BACT</name>
<comment type="caution">
    <text evidence="1">The sequence shown here is derived from an EMBL/GenBank/DDBJ whole genome shotgun (WGS) entry which is preliminary data.</text>
</comment>
<organism evidence="1 2">
    <name type="scientific">Blastopirellula marina DSM 3645</name>
    <dbReference type="NCBI Taxonomy" id="314230"/>
    <lineage>
        <taxon>Bacteria</taxon>
        <taxon>Pseudomonadati</taxon>
        <taxon>Planctomycetota</taxon>
        <taxon>Planctomycetia</taxon>
        <taxon>Pirellulales</taxon>
        <taxon>Pirellulaceae</taxon>
        <taxon>Blastopirellula</taxon>
    </lineage>
</organism>
<sequence length="439" mass="50070">MLQSAYIQNLRMMLVAGFLFTLPPQLWAQFDFEKEPIHYGENLQHDAVAQLQQQLSDQKSQLEFDAQHGYLKSVLEKLNISPESQVLVYSKTSFQLSRISPRRPRALYFNDESYVGWVQGGDVVEIMTTDPQHGEVFYTLSQEKQETPRFVQDRGQCITCHASSRTQGVPGGLIRSAFVNAAGQPHYGSGTFTTDHSSPFADRWGGWYVTGTHGTMRHMGNVLSLDRDDAENIDRESGANVTDLSRKLKIAPYLTPHSDIVALMVLEHQTQMQNFLTLANFETRMAQHHDQTINQALDRPADYQSDTTRRRIASAGEKLLRYLLFVDEFPLESPVTGSSGFAREFAARGPFDSQQRSLRDFDLQTRLFKYPCSYLIYSDSFDQLPVVVKKYVSHRLREVLSGDETDEDFSHLTAEDRRAIREILQETKPDLWATADQQP</sequence>
<evidence type="ECO:0000313" key="1">
    <source>
        <dbReference type="EMBL" id="EAQ78351.1"/>
    </source>
</evidence>
<dbReference type="RefSeq" id="WP_002651593.1">
    <property type="nucleotide sequence ID" value="NZ_CH672376.1"/>
</dbReference>
<gene>
    <name evidence="1" type="ORF">DSM3645_18481</name>
</gene>
<dbReference type="AlphaFoldDB" id="A3ZYY6"/>
<dbReference type="EMBL" id="AANZ01000022">
    <property type="protein sequence ID" value="EAQ78351.1"/>
    <property type="molecule type" value="Genomic_DNA"/>
</dbReference>
<proteinExistence type="predicted"/>
<dbReference type="HOGENOM" id="CLU_615194_0_0_0"/>